<name>A0A3R9M4J5_9BACT</name>
<dbReference type="PANTHER" id="PTHR43397">
    <property type="entry name" value="ERGOTHIONEINE BIOSYNTHESIS PROTEIN 1"/>
    <property type="match status" value="1"/>
</dbReference>
<dbReference type="OrthoDB" id="5289726at2"/>
<sequence>MSSDSPPTPAATLPQPTSQHAKSLTNSQQPTPHNEPTPTDLAHHVREGLSRPFKTLSSMYFYDDEGSRLFQQIMALPEYYPTRTEFALLTRHQVAIGEALRPQRPEEPFFLLELGAGDGLKTKILLRHLLQTGARFTYVPVDISAAALDGLAASLQTELPDLRVEPVVADYADALRLMAARPGRKAVLFLGSNIGNFLPDDRLQFLRNLAQPLTPDDRLLVGFDLQKDPRQIRAAYDDSQGVTAAFNFNLLHRLNRELGADFDLAHWQHYTDYDPLAGAVRSFLVSTRAQTVRFAALDWAVDFAAWEMVHTENSYKFTRPGIAELAQTAGLAVQHIFTDEQDFFADVLLQPA</sequence>
<feature type="compositionally biased region" description="Polar residues" evidence="3">
    <location>
        <begin position="20"/>
        <end position="37"/>
    </location>
</feature>
<dbReference type="GO" id="GO:0052706">
    <property type="term" value="F:L-histidine N(alpha)-methyltransferase activity"/>
    <property type="evidence" value="ECO:0007669"/>
    <property type="project" value="UniProtKB-EC"/>
</dbReference>
<accession>A0A3R9M4J5</accession>
<keyword evidence="2 5" id="KW-0808">Transferase</keyword>
<comment type="caution">
    <text evidence="5">The sequence shown here is derived from an EMBL/GenBank/DDBJ whole genome shotgun (WGS) entry which is preliminary data.</text>
</comment>
<keyword evidence="1 5" id="KW-0489">Methyltransferase</keyword>
<dbReference type="InterPro" id="IPR029063">
    <property type="entry name" value="SAM-dependent_MTases_sf"/>
</dbReference>
<dbReference type="InterPro" id="IPR051128">
    <property type="entry name" value="EgtD_Methyltrsf_superfamily"/>
</dbReference>
<reference evidence="5 6" key="1">
    <citation type="submission" date="2018-12" db="EMBL/GenBank/DDBJ databases">
        <authorList>
            <person name="Feng G."/>
            <person name="Zhu H."/>
        </authorList>
    </citation>
    <scope>NUCLEOTIDE SEQUENCE [LARGE SCALE GENOMIC DNA]</scope>
    <source>
        <strain evidence="5 6">9PBR-2</strain>
    </source>
</reference>
<dbReference type="InterPro" id="IPR017804">
    <property type="entry name" value="MeTrfase_EgtD-like"/>
</dbReference>
<evidence type="ECO:0000313" key="5">
    <source>
        <dbReference type="EMBL" id="RSK31700.1"/>
    </source>
</evidence>
<dbReference type="GO" id="GO:0032259">
    <property type="term" value="P:methylation"/>
    <property type="evidence" value="ECO:0007669"/>
    <property type="project" value="UniProtKB-KW"/>
</dbReference>
<protein>
    <submittedName>
        <fullName evidence="5">L-histidine N(Alpha)-methyltransferase</fullName>
        <ecNumber evidence="5">2.1.1.44</ecNumber>
    </submittedName>
</protein>
<evidence type="ECO:0000256" key="2">
    <source>
        <dbReference type="ARBA" id="ARBA00022679"/>
    </source>
</evidence>
<evidence type="ECO:0000313" key="6">
    <source>
        <dbReference type="Proteomes" id="UP000280066"/>
    </source>
</evidence>
<dbReference type="EC" id="2.1.1.44" evidence="5"/>
<dbReference type="AlphaFoldDB" id="A0A3R9M4J5"/>
<evidence type="ECO:0000256" key="1">
    <source>
        <dbReference type="ARBA" id="ARBA00022603"/>
    </source>
</evidence>
<dbReference type="EMBL" id="RWIS01000008">
    <property type="protein sequence ID" value="RSK31700.1"/>
    <property type="molecule type" value="Genomic_DNA"/>
</dbReference>
<dbReference type="Gene3D" id="3.40.50.150">
    <property type="entry name" value="Vaccinia Virus protein VP39"/>
    <property type="match status" value="1"/>
</dbReference>
<dbReference type="NCBIfam" id="TIGR03438">
    <property type="entry name" value="egtD_ergothio"/>
    <property type="match status" value="1"/>
</dbReference>
<dbReference type="CDD" id="cd02440">
    <property type="entry name" value="AdoMet_MTases"/>
    <property type="match status" value="1"/>
</dbReference>
<evidence type="ECO:0000256" key="3">
    <source>
        <dbReference type="SAM" id="MobiDB-lite"/>
    </source>
</evidence>
<organism evidence="5 6">
    <name type="scientific">Hymenobacter metallilatus</name>
    <dbReference type="NCBI Taxonomy" id="2493666"/>
    <lineage>
        <taxon>Bacteria</taxon>
        <taxon>Pseudomonadati</taxon>
        <taxon>Bacteroidota</taxon>
        <taxon>Cytophagia</taxon>
        <taxon>Cytophagales</taxon>
        <taxon>Hymenobacteraceae</taxon>
        <taxon>Hymenobacter</taxon>
    </lineage>
</organism>
<dbReference type="PIRSF" id="PIRSF018005">
    <property type="entry name" value="UCP018005"/>
    <property type="match status" value="1"/>
</dbReference>
<dbReference type="Proteomes" id="UP000280066">
    <property type="component" value="Unassembled WGS sequence"/>
</dbReference>
<dbReference type="RefSeq" id="WP_125430834.1">
    <property type="nucleotide sequence ID" value="NZ_RWIS01000008.1"/>
</dbReference>
<dbReference type="Pfam" id="PF10017">
    <property type="entry name" value="Methyltransf_33"/>
    <property type="match status" value="1"/>
</dbReference>
<dbReference type="PANTHER" id="PTHR43397:SF1">
    <property type="entry name" value="ERGOTHIONEINE BIOSYNTHESIS PROTEIN 1"/>
    <property type="match status" value="1"/>
</dbReference>
<proteinExistence type="predicted"/>
<feature type="compositionally biased region" description="Low complexity" evidence="3">
    <location>
        <begin position="10"/>
        <end position="19"/>
    </location>
</feature>
<feature type="domain" description="Histidine-specific methyltransferase SAM-dependent" evidence="4">
    <location>
        <begin position="42"/>
        <end position="350"/>
    </location>
</feature>
<dbReference type="InterPro" id="IPR019257">
    <property type="entry name" value="MeTrfase_dom"/>
</dbReference>
<evidence type="ECO:0000259" key="4">
    <source>
        <dbReference type="Pfam" id="PF10017"/>
    </source>
</evidence>
<dbReference type="InterPro" id="IPR035094">
    <property type="entry name" value="EgtD"/>
</dbReference>
<dbReference type="SUPFAM" id="SSF53335">
    <property type="entry name" value="S-adenosyl-L-methionine-dependent methyltransferases"/>
    <property type="match status" value="1"/>
</dbReference>
<keyword evidence="6" id="KW-1185">Reference proteome</keyword>
<feature type="region of interest" description="Disordered" evidence="3">
    <location>
        <begin position="1"/>
        <end position="42"/>
    </location>
</feature>
<gene>
    <name evidence="5" type="primary">egtD</name>
    <name evidence="5" type="ORF">EI290_12785</name>
</gene>